<dbReference type="InterPro" id="IPR013341">
    <property type="entry name" value="Mandelate_racemase_N_dom"/>
</dbReference>
<name>A0A075LNG6_9BACI</name>
<dbReference type="UniPathway" id="UPA01057">
    <property type="reaction ID" value="UER00165"/>
</dbReference>
<dbReference type="EC" id="4.2.1.113" evidence="5 6"/>
<keyword evidence="3" id="KW-0460">Magnesium</keyword>
<dbReference type="InterPro" id="IPR013342">
    <property type="entry name" value="Mandelate_racemase_C"/>
</dbReference>
<dbReference type="SUPFAM" id="SSF54826">
    <property type="entry name" value="Enolase N-terminal domain-like"/>
    <property type="match status" value="1"/>
</dbReference>
<evidence type="ECO:0000256" key="4">
    <source>
        <dbReference type="ARBA" id="ARBA00023239"/>
    </source>
</evidence>
<dbReference type="EMBL" id="CP008876">
    <property type="protein sequence ID" value="AIF68255.1"/>
    <property type="molecule type" value="Genomic_DNA"/>
</dbReference>
<evidence type="ECO:0000259" key="7">
    <source>
        <dbReference type="SMART" id="SM00922"/>
    </source>
</evidence>
<evidence type="ECO:0000256" key="2">
    <source>
        <dbReference type="ARBA" id="ARBA00022723"/>
    </source>
</evidence>
<evidence type="ECO:0000256" key="3">
    <source>
        <dbReference type="ARBA" id="ARBA00022842"/>
    </source>
</evidence>
<dbReference type="InterPro" id="IPR036849">
    <property type="entry name" value="Enolase-like_C_sf"/>
</dbReference>
<dbReference type="HOGENOM" id="CLU_030273_4_4_9"/>
<dbReference type="GO" id="GO:0043748">
    <property type="term" value="F:O-succinylbenzoate synthase activity"/>
    <property type="evidence" value="ECO:0007669"/>
    <property type="project" value="UniProtKB-EC"/>
</dbReference>
<dbReference type="Pfam" id="PF02746">
    <property type="entry name" value="MR_MLE_N"/>
    <property type="match status" value="1"/>
</dbReference>
<dbReference type="GO" id="GO:0046872">
    <property type="term" value="F:metal ion binding"/>
    <property type="evidence" value="ECO:0007669"/>
    <property type="project" value="UniProtKB-KW"/>
</dbReference>
<keyword evidence="4" id="KW-0456">Lyase</keyword>
<evidence type="ECO:0000256" key="5">
    <source>
        <dbReference type="ARBA" id="ARBA00029491"/>
    </source>
</evidence>
<dbReference type="PANTHER" id="PTHR48073">
    <property type="entry name" value="O-SUCCINYLBENZOATE SYNTHASE-RELATED"/>
    <property type="match status" value="1"/>
</dbReference>
<dbReference type="Gene3D" id="3.20.20.120">
    <property type="entry name" value="Enolase-like C-terminal domain"/>
    <property type="match status" value="1"/>
</dbReference>
<reference evidence="8 9" key="1">
    <citation type="submission" date="2014-07" db="EMBL/GenBank/DDBJ databases">
        <title>Complete genome sequence of a moderately halophilic bacterium Terribacillus aidingensis MP602, isolated from Cryptomeria fortunei in Tianmu mountain in China.</title>
        <authorList>
            <person name="Wang Y."/>
            <person name="Lu P."/>
            <person name="Zhang L."/>
        </authorList>
    </citation>
    <scope>NUCLEOTIDE SEQUENCE [LARGE SCALE GENOMIC DNA]</scope>
    <source>
        <strain evidence="8 9">MP602</strain>
    </source>
</reference>
<feature type="domain" description="Mandelate racemase/muconate lactonizing enzyme C-terminal" evidence="7">
    <location>
        <begin position="141"/>
        <end position="233"/>
    </location>
</feature>
<dbReference type="UniPathway" id="UPA00079"/>
<dbReference type="AlphaFoldDB" id="A0A075LNG6"/>
<dbReference type="SMART" id="SM00922">
    <property type="entry name" value="MR_MLE"/>
    <property type="match status" value="1"/>
</dbReference>
<dbReference type="PANTHER" id="PTHR48073:SF5">
    <property type="entry name" value="O-SUCCINYLBENZOATE SYNTHASE"/>
    <property type="match status" value="1"/>
</dbReference>
<gene>
    <name evidence="8" type="ORF">GZ22_17535</name>
</gene>
<organism evidence="8 9">
    <name type="scientific">Terribacillus saccharophilus</name>
    <dbReference type="NCBI Taxonomy" id="361277"/>
    <lineage>
        <taxon>Bacteria</taxon>
        <taxon>Bacillati</taxon>
        <taxon>Bacillota</taxon>
        <taxon>Bacilli</taxon>
        <taxon>Bacillales</taxon>
        <taxon>Bacillaceae</taxon>
        <taxon>Terribacillus</taxon>
    </lineage>
</organism>
<dbReference type="Proteomes" id="UP000027980">
    <property type="component" value="Chromosome"/>
</dbReference>
<dbReference type="GO" id="GO:0009234">
    <property type="term" value="P:menaquinone biosynthetic process"/>
    <property type="evidence" value="ECO:0007669"/>
    <property type="project" value="UniProtKB-UniRule"/>
</dbReference>
<dbReference type="NCBIfam" id="TIGR01928">
    <property type="entry name" value="menC_lowGC_arch"/>
    <property type="match status" value="1"/>
</dbReference>
<dbReference type="InterPro" id="IPR029017">
    <property type="entry name" value="Enolase-like_N"/>
</dbReference>
<dbReference type="Pfam" id="PF13378">
    <property type="entry name" value="MR_MLE_C"/>
    <property type="match status" value="1"/>
</dbReference>
<dbReference type="KEGG" id="tap:GZ22_17535"/>
<evidence type="ECO:0000313" key="8">
    <source>
        <dbReference type="EMBL" id="AIF68255.1"/>
    </source>
</evidence>
<dbReference type="GO" id="GO:0016854">
    <property type="term" value="F:racemase and epimerase activity"/>
    <property type="evidence" value="ECO:0007669"/>
    <property type="project" value="UniProtKB-ARBA"/>
</dbReference>
<evidence type="ECO:0000256" key="6">
    <source>
        <dbReference type="NCBIfam" id="TIGR01928"/>
    </source>
</evidence>
<dbReference type="InterPro" id="IPR010197">
    <property type="entry name" value="OSBS/NAAAR"/>
</dbReference>
<sequence>MMELKSYRLFRYTLPLKQPFTTHAGALNEREGIIVELQDNDGRFGFGEGVAFAIPFYTSETVESSWILLQKTLLPLLFAKKVNHPTEVPQLFAGIVGNQMAKAAVEGAVWDLYAKQQGKSLASCIGGTRTKAKAGGVISLSDDLEQTIEMIRSQGFERAKLKVTKYNERRAIELVKEIDLKLPLMIDGNGMYSEKDISLLAELDSLNLQMIEQPFLPGDFVLHHRLQQQMKTPICLDETVESFSDAWQALELGACRTINIKIGRVGGLTEAIRIHDLCHQAGLAVWCGGMVETGISKAHNLALASLPGFSIPGDLSGSDRYFERDLLIEPLRVEQGSIQIPDGPGIGVDVDVEFLHYVSSEVLEGK</sequence>
<accession>A0A075LNG6</accession>
<proteinExistence type="predicted"/>
<dbReference type="InterPro" id="IPR029065">
    <property type="entry name" value="Enolase_C-like"/>
</dbReference>
<evidence type="ECO:0000313" key="9">
    <source>
        <dbReference type="Proteomes" id="UP000027980"/>
    </source>
</evidence>
<dbReference type="SFLD" id="SFLDG00180">
    <property type="entry name" value="muconate_cycloisomerase"/>
    <property type="match status" value="1"/>
</dbReference>
<protein>
    <recommendedName>
        <fullName evidence="5 6">o-succinylbenzoate synthase</fullName>
        <ecNumber evidence="5 6">4.2.1.113</ecNumber>
    </recommendedName>
</protein>
<evidence type="ECO:0000256" key="1">
    <source>
        <dbReference type="ARBA" id="ARBA00001968"/>
    </source>
</evidence>
<dbReference type="Gene3D" id="3.30.390.10">
    <property type="entry name" value="Enolase-like, N-terminal domain"/>
    <property type="match status" value="1"/>
</dbReference>
<dbReference type="SFLD" id="SFLDS00001">
    <property type="entry name" value="Enolase"/>
    <property type="match status" value="1"/>
</dbReference>
<dbReference type="SFLD" id="SFLDF00009">
    <property type="entry name" value="o-succinylbenzoate_synthase"/>
    <property type="match status" value="1"/>
</dbReference>
<keyword evidence="2" id="KW-0479">Metal-binding</keyword>
<comment type="cofactor">
    <cofactor evidence="1">
        <name>a divalent metal cation</name>
        <dbReference type="ChEBI" id="CHEBI:60240"/>
    </cofactor>
</comment>
<dbReference type="SUPFAM" id="SSF51604">
    <property type="entry name" value="Enolase C-terminal domain-like"/>
    <property type="match status" value="1"/>
</dbReference>